<dbReference type="EMBL" id="CM055762">
    <property type="protein sequence ID" value="KAJ7985716.1"/>
    <property type="molecule type" value="Genomic_DNA"/>
</dbReference>
<sequence length="109" mass="12166">MVPVQLGELCLCHQTSGGLRRSSCCIETRGLWRQYPAGPSVPACRSQSREPCHNRAPMPISSPLPPVPADGQKELVAMEGKENQISHRVLVWFLIHAWTSFSTHTKRSF</sequence>
<organism evidence="1 2">
    <name type="scientific">Dallia pectoralis</name>
    <name type="common">Alaska blackfish</name>
    <dbReference type="NCBI Taxonomy" id="75939"/>
    <lineage>
        <taxon>Eukaryota</taxon>
        <taxon>Metazoa</taxon>
        <taxon>Chordata</taxon>
        <taxon>Craniata</taxon>
        <taxon>Vertebrata</taxon>
        <taxon>Euteleostomi</taxon>
        <taxon>Actinopterygii</taxon>
        <taxon>Neopterygii</taxon>
        <taxon>Teleostei</taxon>
        <taxon>Protacanthopterygii</taxon>
        <taxon>Esociformes</taxon>
        <taxon>Umbridae</taxon>
        <taxon>Dallia</taxon>
    </lineage>
</organism>
<evidence type="ECO:0000313" key="2">
    <source>
        <dbReference type="Proteomes" id="UP001157502"/>
    </source>
</evidence>
<keyword evidence="2" id="KW-1185">Reference proteome</keyword>
<protein>
    <submittedName>
        <fullName evidence="1">Uncharacterized protein</fullName>
    </submittedName>
</protein>
<proteinExistence type="predicted"/>
<evidence type="ECO:0000313" key="1">
    <source>
        <dbReference type="EMBL" id="KAJ7985716.1"/>
    </source>
</evidence>
<accession>A0ACC2F2U9</accession>
<reference evidence="1" key="1">
    <citation type="submission" date="2021-05" db="EMBL/GenBank/DDBJ databases">
        <authorList>
            <person name="Pan Q."/>
            <person name="Jouanno E."/>
            <person name="Zahm M."/>
            <person name="Klopp C."/>
            <person name="Cabau C."/>
            <person name="Louis A."/>
            <person name="Berthelot C."/>
            <person name="Parey E."/>
            <person name="Roest Crollius H."/>
            <person name="Montfort J."/>
            <person name="Robinson-Rechavi M."/>
            <person name="Bouchez O."/>
            <person name="Lampietro C."/>
            <person name="Lopez Roques C."/>
            <person name="Donnadieu C."/>
            <person name="Postlethwait J."/>
            <person name="Bobe J."/>
            <person name="Dillon D."/>
            <person name="Chandos A."/>
            <person name="von Hippel F."/>
            <person name="Guiguen Y."/>
        </authorList>
    </citation>
    <scope>NUCLEOTIDE SEQUENCE</scope>
    <source>
        <strain evidence="1">YG-Jan2019</strain>
    </source>
</reference>
<name>A0ACC2F2U9_DALPE</name>
<dbReference type="Proteomes" id="UP001157502">
    <property type="component" value="Chromosome 35"/>
</dbReference>
<gene>
    <name evidence="1" type="ORF">DPEC_G00343350</name>
</gene>
<comment type="caution">
    <text evidence="1">The sequence shown here is derived from an EMBL/GenBank/DDBJ whole genome shotgun (WGS) entry which is preliminary data.</text>
</comment>